<protein>
    <submittedName>
        <fullName evidence="1">Uncharacterized protein</fullName>
    </submittedName>
</protein>
<dbReference type="EMBL" id="JBHSCQ010000012">
    <property type="protein sequence ID" value="MFC4265868.1"/>
    <property type="molecule type" value="Genomic_DNA"/>
</dbReference>
<proteinExistence type="predicted"/>
<keyword evidence="2" id="KW-1185">Reference proteome</keyword>
<comment type="caution">
    <text evidence="1">The sequence shown here is derived from an EMBL/GenBank/DDBJ whole genome shotgun (WGS) entry which is preliminary data.</text>
</comment>
<evidence type="ECO:0000313" key="1">
    <source>
        <dbReference type="EMBL" id="MFC4265868.1"/>
    </source>
</evidence>
<organism evidence="1 2">
    <name type="scientific">Arthrobacter cryoconiti</name>
    <dbReference type="NCBI Taxonomy" id="748907"/>
    <lineage>
        <taxon>Bacteria</taxon>
        <taxon>Bacillati</taxon>
        <taxon>Actinomycetota</taxon>
        <taxon>Actinomycetes</taxon>
        <taxon>Micrococcales</taxon>
        <taxon>Micrococcaceae</taxon>
        <taxon>Arthrobacter</taxon>
    </lineage>
</organism>
<dbReference type="Proteomes" id="UP001595773">
    <property type="component" value="Unassembled WGS sequence"/>
</dbReference>
<dbReference type="RefSeq" id="WP_230068859.1">
    <property type="nucleotide sequence ID" value="NZ_BAABLL010000015.1"/>
</dbReference>
<gene>
    <name evidence="1" type="ORF">ACFOW9_09680</name>
</gene>
<name>A0ABV8R1M7_9MICC</name>
<evidence type="ECO:0000313" key="2">
    <source>
        <dbReference type="Proteomes" id="UP001595773"/>
    </source>
</evidence>
<reference evidence="2" key="1">
    <citation type="journal article" date="2019" name="Int. J. Syst. Evol. Microbiol.">
        <title>The Global Catalogue of Microorganisms (GCM) 10K type strain sequencing project: providing services to taxonomists for standard genome sequencing and annotation.</title>
        <authorList>
            <consortium name="The Broad Institute Genomics Platform"/>
            <consortium name="The Broad Institute Genome Sequencing Center for Infectious Disease"/>
            <person name="Wu L."/>
            <person name="Ma J."/>
        </authorList>
    </citation>
    <scope>NUCLEOTIDE SEQUENCE [LARGE SCALE GENOMIC DNA]</scope>
    <source>
        <strain evidence="2">CGMCC 1.10698</strain>
    </source>
</reference>
<sequence length="291" mass="31865">MPITRHNGTHPQGARAGVLTPQSLLPRSGLVLSAEEVRQLWSFVHGDIMNGGLRRYLRGSLGLCPRHAWGHAVVEIELWQAGAGLRGGHQPFDVCILLEDLLNYVSLGLDRGSGVFRRHPENILRSLNPCRICKEVAGPATPGLRMGYANSNTAALTDEANLLDYTRRWCTETADEWGSRACPACTAKDPQTVKDLSNGEVGGRSLLCRHHLLAAGTMNLELRCLVVQRLVEIRRRLLRLIDSMTDTGAPATAADNASWIEALGWFAGWSLPLYLTEITIPPSPSPAKDPR</sequence>
<accession>A0ABV8R1M7</accession>